<dbReference type="EMBL" id="AC009526">
    <property type="protein sequence ID" value="AAF63130.1"/>
    <property type="molecule type" value="Genomic_DNA"/>
</dbReference>
<name>Q9LDP1_ARATH</name>
<protein>
    <submittedName>
        <fullName evidence="2">F28H19.2 protein</fullName>
    </submittedName>
    <submittedName>
        <fullName evidence="3">F2J6.15 protein</fullName>
    </submittedName>
</protein>
<reference evidence="3" key="3">
    <citation type="submission" date="2000-04" db="EMBL/GenBank/DDBJ databases">
        <authorList>
            <person name="Federspiel N.A."/>
            <person name="Palm C.J."/>
            <person name="Conway A.B."/>
            <person name="Conn L."/>
            <person name="Hansen N.F."/>
            <person name="Altafi H."/>
            <person name="Araujo R."/>
            <person name="Huizar L."/>
            <person name="Rowley D."/>
            <person name="Buehler E."/>
            <person name="Dunn P."/>
            <person name="Gonzalez A."/>
            <person name="Kremenetskaia I."/>
            <person name="Kim C."/>
            <person name="Lenz C."/>
            <person name="Li J."/>
            <person name="Liu S."/>
            <person name="Luros S."/>
            <person name="Schwartz J."/>
            <person name="Shinn P."/>
            <person name="Toriumi M."/>
            <person name="Vysotskaia V.S."/>
            <person name="Walker M."/>
            <person name="Yu G."/>
            <person name="Ecker J."/>
            <person name="Theologis A."/>
            <person name="Davis R.W."/>
        </authorList>
    </citation>
    <scope>NUCLEOTIDE SEQUENCE</scope>
</reference>
<reference evidence="2" key="2">
    <citation type="submission" date="2000-04" db="EMBL/GenBank/DDBJ databases">
        <authorList>
            <person name="Federspiel N.A."/>
            <person name="Palm C.J."/>
            <person name="Conway A.B."/>
            <person name="Conn L."/>
            <person name="Hansen N.F."/>
            <person name="Altafi H."/>
            <person name="Nguyen M."/>
            <person name="Lam B."/>
            <person name="Southwick A."/>
            <person name="Miranda M."/>
            <person name="Brooks S."/>
            <person name="Buehler E."/>
            <person name="Chao Q."/>
            <person name="Chin C."/>
            <person name="Chiou J."/>
            <person name="Choi E."/>
            <person name="Gonzalez A."/>
            <person name="Howng B."/>
            <person name="Johnson-Hopson C."/>
            <person name="Khan S."/>
            <person name="Kim C."/>
            <person name="Koo T."/>
            <person name="Lee J.M."/>
            <person name="Lenz C."/>
            <person name="Liu A."/>
            <person name="Liu S."/>
            <person name="Mukharsky N."/>
            <person name="Pham P."/>
            <person name="Sakano H."/>
            <person name="Shinn P."/>
            <person name="Toriumi M."/>
            <person name="Vaysberg M."/>
            <person name="Yu G."/>
            <person name="Ecker J."/>
            <person name="Theologis A."/>
            <person name="Davis R.W."/>
        </authorList>
    </citation>
    <scope>NUCLEOTIDE SEQUENCE</scope>
</reference>
<dbReference type="Pfam" id="PF25597">
    <property type="entry name" value="SH3_retrovirus"/>
    <property type="match status" value="1"/>
</dbReference>
<dbReference type="InterPro" id="IPR057670">
    <property type="entry name" value="SH3_retrovirus"/>
</dbReference>
<evidence type="ECO:0000259" key="1">
    <source>
        <dbReference type="Pfam" id="PF25597"/>
    </source>
</evidence>
<sequence length="371" mass="42203">MIRTINNVIRALLFQARLSPCYWVEALNVVVHILKILPSTAIQNQIPHSLLFHKNPTCDHLRVFGCLCFPSLNHSNLSKLSPRTTPCLFLWYPSQQKVYRCLDLKTNKIIISRYVYFDEDTFPATNQNLSQVSSYTFLNAVDDPSPLFKEILQSPLPQNQPPPPQTLSVPMNTRSKSGITKPKKVLSLVTTAKAPLPKSHNQALLDPNWNPAMTDEYDAMTKTKIRIWCHDLLRDFQSGSETRTIRVVLDFGVALNWPIQQLDVKNALLQEVSMVLYSIKHSRDRIYHTQSIRFAYTCMNALERIICYLQGTKSYGLHLVKDNISTLTTYSGADWDGCPDTQRSTSGYCVFLGPNLVPWSAKRQPTVSRSS</sequence>
<dbReference type="CDD" id="cd09272">
    <property type="entry name" value="RNase_HI_RT_Ty1"/>
    <property type="match status" value="1"/>
</dbReference>
<evidence type="ECO:0000313" key="3">
    <source>
        <dbReference type="EMBL" id="AAF63130.1"/>
    </source>
</evidence>
<feature type="domain" description="Retroviral polymerase SH3-like" evidence="1">
    <location>
        <begin position="66"/>
        <end position="127"/>
    </location>
</feature>
<accession>Q9LDP1</accession>
<dbReference type="EMBL" id="AC006423">
    <property type="protein sequence ID" value="AAF63112.1"/>
    <property type="molecule type" value="Genomic_DNA"/>
</dbReference>
<dbReference type="PANTHER" id="PTHR11439:SF524">
    <property type="entry name" value="RNA-DIRECTED DNA POLYMERASE, PROTEIN KINASE RLK-PELLE-DLSV FAMILY"/>
    <property type="match status" value="1"/>
</dbReference>
<dbReference type="AlphaFoldDB" id="Q9LDP1"/>
<evidence type="ECO:0000313" key="2">
    <source>
        <dbReference type="EMBL" id="AAF63112.1"/>
    </source>
</evidence>
<dbReference type="PANTHER" id="PTHR11439">
    <property type="entry name" value="GAG-POL-RELATED RETROTRANSPOSON"/>
    <property type="match status" value="1"/>
</dbReference>
<proteinExistence type="predicted"/>
<reference key="1">
    <citation type="journal article" date="2000" name="Nature">
        <title>Sequence and analysis of chromosome 1 of the plant Arabidopsis thaliana.</title>
        <authorList>
            <person name="Theologis A."/>
            <person name="Ecker J.R."/>
            <person name="Palm C.J."/>
            <person name="Federspiel N.A."/>
            <person name="Kaul S."/>
            <person name="White O."/>
            <person name="Alonso J."/>
            <person name="Altafi H."/>
            <person name="Araujo R."/>
            <person name="Bowman C.L."/>
            <person name="Brooks S.Y."/>
            <person name="Buehler E."/>
            <person name="Chan A."/>
            <person name="Chao Q."/>
            <person name="Chen H."/>
            <person name="Cheuk R.F."/>
            <person name="Chin C.W."/>
            <person name="Chung M.K."/>
            <person name="Conn L."/>
            <person name="Conway A.B."/>
            <person name="Conway A.R."/>
            <person name="Creasy T.H."/>
            <person name="Dewar K."/>
            <person name="Dunn P."/>
            <person name="Etgu P."/>
            <person name="Feldblyum T.V."/>
            <person name="Feng J."/>
            <person name="Fong B."/>
            <person name="Fujii C.Y."/>
            <person name="Gill J.E."/>
            <person name="Goldsmith A.D."/>
            <person name="Haas B."/>
            <person name="Hansen N.F."/>
            <person name="Hughes B."/>
            <person name="Huizar L."/>
            <person name="Hunter J.L."/>
            <person name="Jenkins J."/>
            <person name="Johnson-Hopson C."/>
            <person name="Khan S."/>
            <person name="Khaykin E."/>
            <person name="Kim C.J."/>
            <person name="Koo H.L."/>
            <person name="Kremenetskaia I."/>
            <person name="Kurtz D.B."/>
            <person name="Kwan A."/>
            <person name="Lam B."/>
            <person name="Langin-Hooper S."/>
            <person name="Lee A."/>
            <person name="Lee J.M."/>
            <person name="Lenz C.A."/>
            <person name="Li J.H."/>
            <person name="Li Y."/>
            <person name="Lin X."/>
            <person name="Liu S.X."/>
            <person name="Liu Z.A."/>
            <person name="Luros J.S."/>
            <person name="Maiti R."/>
            <person name="Marziali A."/>
            <person name="Militscher J."/>
            <person name="Miranda M."/>
            <person name="Nguyen M."/>
            <person name="Nierman W.C."/>
            <person name="Osborne B.I."/>
            <person name="Pai G."/>
            <person name="Peterson J."/>
            <person name="Pham P.K."/>
            <person name="Rizzo M."/>
            <person name="Rooney T."/>
            <person name="Rowley D."/>
            <person name="Sakano H."/>
            <person name="Salzberg S.L."/>
            <person name="Schwartz J.R."/>
            <person name="Shinn P."/>
            <person name="Southwick A.M."/>
            <person name="Sun H."/>
            <person name="Tallon L.J."/>
            <person name="Tambunga G."/>
            <person name="Toriumi M.J."/>
            <person name="Town C.D."/>
            <person name="Utterback T."/>
            <person name="Van Aken S."/>
            <person name="Vaysberg M."/>
            <person name="Vysotskaia V.S."/>
            <person name="Walker M."/>
            <person name="Wu D."/>
            <person name="Yu G."/>
            <person name="Fraser C.M."/>
            <person name="Venter J.C."/>
            <person name="Davis R.W."/>
        </authorList>
    </citation>
    <scope>NUCLEOTIDE SEQUENCE [LARGE SCALE GENOMIC DNA]</scope>
    <source>
        <strain>cv. Columbia</strain>
    </source>
</reference>
<gene>
    <name evidence="3" type="primary">F2J6.15</name>
    <name evidence="2" type="synonym">F28H19.2</name>
</gene>
<organism evidence="3">
    <name type="scientific">Arabidopsis thaliana</name>
    <name type="common">Mouse-ear cress</name>
    <dbReference type="NCBI Taxonomy" id="3702"/>
    <lineage>
        <taxon>Eukaryota</taxon>
        <taxon>Viridiplantae</taxon>
        <taxon>Streptophyta</taxon>
        <taxon>Embryophyta</taxon>
        <taxon>Tracheophyta</taxon>
        <taxon>Spermatophyta</taxon>
        <taxon>Magnoliopsida</taxon>
        <taxon>eudicotyledons</taxon>
        <taxon>Gunneridae</taxon>
        <taxon>Pentapetalae</taxon>
        <taxon>rosids</taxon>
        <taxon>malvids</taxon>
        <taxon>Brassicales</taxon>
        <taxon>Brassicaceae</taxon>
        <taxon>Camelineae</taxon>
        <taxon>Arabidopsis</taxon>
    </lineage>
</organism>
<dbReference type="PIR" id="D96501">
    <property type="entry name" value="D96501"/>
</dbReference>